<evidence type="ECO:0000313" key="1">
    <source>
        <dbReference type="EMBL" id="TNN47405.1"/>
    </source>
</evidence>
<comment type="caution">
    <text evidence="1">The sequence shown here is derived from an EMBL/GenBank/DDBJ whole genome shotgun (WGS) entry which is preliminary data.</text>
</comment>
<organism evidence="1 2">
    <name type="scientific">Liparis tanakae</name>
    <name type="common">Tanaka's snailfish</name>
    <dbReference type="NCBI Taxonomy" id="230148"/>
    <lineage>
        <taxon>Eukaryota</taxon>
        <taxon>Metazoa</taxon>
        <taxon>Chordata</taxon>
        <taxon>Craniata</taxon>
        <taxon>Vertebrata</taxon>
        <taxon>Euteleostomi</taxon>
        <taxon>Actinopterygii</taxon>
        <taxon>Neopterygii</taxon>
        <taxon>Teleostei</taxon>
        <taxon>Neoteleostei</taxon>
        <taxon>Acanthomorphata</taxon>
        <taxon>Eupercaria</taxon>
        <taxon>Perciformes</taxon>
        <taxon>Cottioidei</taxon>
        <taxon>Cottales</taxon>
        <taxon>Liparidae</taxon>
        <taxon>Liparis</taxon>
    </lineage>
</organism>
<dbReference type="AlphaFoldDB" id="A0A4Z2G2V0"/>
<evidence type="ECO:0000313" key="2">
    <source>
        <dbReference type="Proteomes" id="UP000314294"/>
    </source>
</evidence>
<gene>
    <name evidence="1" type="ORF">EYF80_042408</name>
</gene>
<keyword evidence="2" id="KW-1185">Reference proteome</keyword>
<dbReference type="EMBL" id="SRLO01000744">
    <property type="protein sequence ID" value="TNN47405.1"/>
    <property type="molecule type" value="Genomic_DNA"/>
</dbReference>
<dbReference type="Proteomes" id="UP000314294">
    <property type="component" value="Unassembled WGS sequence"/>
</dbReference>
<sequence length="123" mass="13762">MYTLTGGPHLQLLIEAQLELFLLTQLLLQAGPFPRVAVNQTWTRRKRRAEQALTLSVVQFQSQLLAGLRLLRQPLLQLLLLLQQLAHLLVVAEGFPHQLRLGQPGMLQLSGGRGETKSRGVIK</sequence>
<name>A0A4Z2G2V0_9TELE</name>
<proteinExistence type="predicted"/>
<protein>
    <submittedName>
        <fullName evidence="1">Uncharacterized protein</fullName>
    </submittedName>
</protein>
<accession>A0A4Z2G2V0</accession>
<reference evidence="1 2" key="1">
    <citation type="submission" date="2019-03" db="EMBL/GenBank/DDBJ databases">
        <title>First draft genome of Liparis tanakae, snailfish: a comprehensive survey of snailfish specific genes.</title>
        <authorList>
            <person name="Kim W."/>
            <person name="Song I."/>
            <person name="Jeong J.-H."/>
            <person name="Kim D."/>
            <person name="Kim S."/>
            <person name="Ryu S."/>
            <person name="Song J.Y."/>
            <person name="Lee S.K."/>
        </authorList>
    </citation>
    <scope>NUCLEOTIDE SEQUENCE [LARGE SCALE GENOMIC DNA]</scope>
    <source>
        <tissue evidence="1">Muscle</tissue>
    </source>
</reference>